<accession>A0A811NT77</accession>
<evidence type="ECO:0000313" key="2">
    <source>
        <dbReference type="Proteomes" id="UP000604825"/>
    </source>
</evidence>
<evidence type="ECO:0000313" key="1">
    <source>
        <dbReference type="EMBL" id="CAD6229398.1"/>
    </source>
</evidence>
<dbReference type="Proteomes" id="UP000604825">
    <property type="component" value="Unassembled WGS sequence"/>
</dbReference>
<protein>
    <submittedName>
        <fullName evidence="1">Uncharacterized protein</fullName>
    </submittedName>
</protein>
<sequence length="142" mass="15198">MANPRRAIALHIQTQPPPLPTTAAALPPHSSLASSLLHFLKRPASFPFLLSLFVLLTWLSLRFHHPSPPPSLGGRPSVVHDPEANLVRFPAELHPTPIARDGRGWLLDPVAAARDAGLPGEHSSTHASNDEPIAAAIVARVL</sequence>
<dbReference type="EMBL" id="CAJGYO010000005">
    <property type="protein sequence ID" value="CAD6229398.1"/>
    <property type="molecule type" value="Genomic_DNA"/>
</dbReference>
<reference evidence="1" key="1">
    <citation type="submission" date="2020-10" db="EMBL/GenBank/DDBJ databases">
        <authorList>
            <person name="Han B."/>
            <person name="Lu T."/>
            <person name="Zhao Q."/>
            <person name="Huang X."/>
            <person name="Zhao Y."/>
        </authorList>
    </citation>
    <scope>NUCLEOTIDE SEQUENCE</scope>
</reference>
<comment type="caution">
    <text evidence="1">The sequence shown here is derived from an EMBL/GenBank/DDBJ whole genome shotgun (WGS) entry which is preliminary data.</text>
</comment>
<dbReference type="PANTHER" id="PTHR37742">
    <property type="entry name" value="OS01G0810200 PROTEIN"/>
    <property type="match status" value="1"/>
</dbReference>
<organism evidence="1 2">
    <name type="scientific">Miscanthus lutarioriparius</name>
    <dbReference type="NCBI Taxonomy" id="422564"/>
    <lineage>
        <taxon>Eukaryota</taxon>
        <taxon>Viridiplantae</taxon>
        <taxon>Streptophyta</taxon>
        <taxon>Embryophyta</taxon>
        <taxon>Tracheophyta</taxon>
        <taxon>Spermatophyta</taxon>
        <taxon>Magnoliopsida</taxon>
        <taxon>Liliopsida</taxon>
        <taxon>Poales</taxon>
        <taxon>Poaceae</taxon>
        <taxon>PACMAD clade</taxon>
        <taxon>Panicoideae</taxon>
        <taxon>Andropogonodae</taxon>
        <taxon>Andropogoneae</taxon>
        <taxon>Saccharinae</taxon>
        <taxon>Miscanthus</taxon>
    </lineage>
</organism>
<gene>
    <name evidence="1" type="ORF">NCGR_LOCUS19974</name>
</gene>
<proteinExistence type="predicted"/>
<dbReference type="OrthoDB" id="2017432at2759"/>
<dbReference type="GO" id="GO:0005802">
    <property type="term" value="C:trans-Golgi network"/>
    <property type="evidence" value="ECO:0007669"/>
    <property type="project" value="TreeGrafter"/>
</dbReference>
<dbReference type="GO" id="GO:0005768">
    <property type="term" value="C:endosome"/>
    <property type="evidence" value="ECO:0007669"/>
    <property type="project" value="TreeGrafter"/>
</dbReference>
<name>A0A811NT77_9POAL</name>
<dbReference type="PANTHER" id="PTHR37742:SF1">
    <property type="entry name" value="OS01G0810200 PROTEIN"/>
    <property type="match status" value="1"/>
</dbReference>
<dbReference type="AlphaFoldDB" id="A0A811NT77"/>
<keyword evidence="2" id="KW-1185">Reference proteome</keyword>